<keyword evidence="5" id="KW-1185">Reference proteome</keyword>
<proteinExistence type="inferred from homology"/>
<comment type="caution">
    <text evidence="4">The sequence shown here is derived from an EMBL/GenBank/DDBJ whole genome shotgun (WGS) entry which is preliminary data.</text>
</comment>
<reference evidence="4" key="1">
    <citation type="journal article" date="2019" name="bioRxiv">
        <title>The Genome of the Zebra Mussel, Dreissena polymorpha: A Resource for Invasive Species Research.</title>
        <authorList>
            <person name="McCartney M.A."/>
            <person name="Auch B."/>
            <person name="Kono T."/>
            <person name="Mallez S."/>
            <person name="Zhang Y."/>
            <person name="Obille A."/>
            <person name="Becker A."/>
            <person name="Abrahante J.E."/>
            <person name="Garbe J."/>
            <person name="Badalamenti J.P."/>
            <person name="Herman A."/>
            <person name="Mangelson H."/>
            <person name="Liachko I."/>
            <person name="Sullivan S."/>
            <person name="Sone E.D."/>
            <person name="Koren S."/>
            <person name="Silverstein K.A.T."/>
            <person name="Beckman K.B."/>
            <person name="Gohl D.M."/>
        </authorList>
    </citation>
    <scope>NUCLEOTIDE SEQUENCE</scope>
    <source>
        <strain evidence="4">Duluth1</strain>
        <tissue evidence="4">Whole animal</tissue>
    </source>
</reference>
<evidence type="ECO:0000256" key="2">
    <source>
        <dbReference type="SAM" id="Phobius"/>
    </source>
</evidence>
<name>A0A9D4N1G0_DREPO</name>
<feature type="transmembrane region" description="Helical" evidence="2">
    <location>
        <begin position="260"/>
        <end position="282"/>
    </location>
</feature>
<keyword evidence="2" id="KW-0812">Transmembrane</keyword>
<sequence>NEAEDKYRHWLQERYKDAIERLVECLLHSSTDIQELALSVLMKLVVKESKHPLNTAVEAKTHFPVQLFKKILGTLLSKTVNNHALLGRFEEYLAYDDIKFHTLQHLVHISQKTNAEATLQGNIFALLENISFPSKDQTGAVSNFLCTVLDEEKDVRSMCRHRQLYTKVWTHFLKFKLTATLYRKVLIILPEKVIPHITSPLLLSDFLTQSFNVGGAISLLASNGLFILITKHNLFYPDFYKKLYSLLEPSIFHVKYKARFFYLLDLFMSSTHLPSHLVAAFAKRLVRLGLRAPPAGLLVLIPFIYNLIIRHPACKRLINRTDVDINLDTDPYDPLQEDPEQSGALDSCLWELKTLQYHYFPDVFKMAKKMDVGIPDMEIDLTERFEMSSNDLFEAEVAKKQKTVAVTFEPSKGLLCGTQEKTGLFWTL</sequence>
<dbReference type="GO" id="GO:0030692">
    <property type="term" value="C:Noc4p-Nop14p complex"/>
    <property type="evidence" value="ECO:0007669"/>
    <property type="project" value="TreeGrafter"/>
</dbReference>
<dbReference type="PANTHER" id="PTHR12455:SF0">
    <property type="entry name" value="NUCLEOLAR COMPLEX PROTEIN 4 HOMOLOG"/>
    <property type="match status" value="1"/>
</dbReference>
<dbReference type="EMBL" id="JAIWYP010000001">
    <property type="protein sequence ID" value="KAH3886001.1"/>
    <property type="molecule type" value="Genomic_DNA"/>
</dbReference>
<dbReference type="GO" id="GO:0032040">
    <property type="term" value="C:small-subunit processome"/>
    <property type="evidence" value="ECO:0007669"/>
    <property type="project" value="TreeGrafter"/>
</dbReference>
<keyword evidence="2" id="KW-0472">Membrane</keyword>
<evidence type="ECO:0000313" key="4">
    <source>
        <dbReference type="EMBL" id="KAH3886001.1"/>
    </source>
</evidence>
<evidence type="ECO:0000256" key="1">
    <source>
        <dbReference type="ARBA" id="ARBA00007797"/>
    </source>
</evidence>
<keyword evidence="2" id="KW-1133">Transmembrane helix</keyword>
<dbReference type="InterPro" id="IPR005612">
    <property type="entry name" value="CCAAT-binding_factor"/>
</dbReference>
<accession>A0A9D4N1G0</accession>
<dbReference type="GO" id="GO:0042254">
    <property type="term" value="P:ribosome biogenesis"/>
    <property type="evidence" value="ECO:0007669"/>
    <property type="project" value="InterPro"/>
</dbReference>
<comment type="similarity">
    <text evidence="1">Belongs to the CBF/MAK21 family.</text>
</comment>
<dbReference type="PANTHER" id="PTHR12455">
    <property type="entry name" value="NUCLEOLAR COMPLEX PROTEIN 4"/>
    <property type="match status" value="1"/>
</dbReference>
<gene>
    <name evidence="4" type="ORF">DPMN_010001</name>
</gene>
<organism evidence="4 5">
    <name type="scientific">Dreissena polymorpha</name>
    <name type="common">Zebra mussel</name>
    <name type="synonym">Mytilus polymorpha</name>
    <dbReference type="NCBI Taxonomy" id="45954"/>
    <lineage>
        <taxon>Eukaryota</taxon>
        <taxon>Metazoa</taxon>
        <taxon>Spiralia</taxon>
        <taxon>Lophotrochozoa</taxon>
        <taxon>Mollusca</taxon>
        <taxon>Bivalvia</taxon>
        <taxon>Autobranchia</taxon>
        <taxon>Heteroconchia</taxon>
        <taxon>Euheterodonta</taxon>
        <taxon>Imparidentia</taxon>
        <taxon>Neoheterodontei</taxon>
        <taxon>Myida</taxon>
        <taxon>Dreissenoidea</taxon>
        <taxon>Dreissenidae</taxon>
        <taxon>Dreissena</taxon>
    </lineage>
</organism>
<feature type="transmembrane region" description="Helical" evidence="2">
    <location>
        <begin position="288"/>
        <end position="308"/>
    </location>
</feature>
<dbReference type="AlphaFoldDB" id="A0A9D4N1G0"/>
<dbReference type="Pfam" id="PF03914">
    <property type="entry name" value="CBF"/>
    <property type="match status" value="1"/>
</dbReference>
<reference evidence="4" key="2">
    <citation type="submission" date="2020-11" db="EMBL/GenBank/DDBJ databases">
        <authorList>
            <person name="McCartney M.A."/>
            <person name="Auch B."/>
            <person name="Kono T."/>
            <person name="Mallez S."/>
            <person name="Becker A."/>
            <person name="Gohl D.M."/>
            <person name="Silverstein K.A.T."/>
            <person name="Koren S."/>
            <person name="Bechman K.B."/>
            <person name="Herman A."/>
            <person name="Abrahante J.E."/>
            <person name="Garbe J."/>
        </authorList>
    </citation>
    <scope>NUCLEOTIDE SEQUENCE</scope>
    <source>
        <strain evidence="4">Duluth1</strain>
        <tissue evidence="4">Whole animal</tissue>
    </source>
</reference>
<feature type="non-terminal residue" evidence="4">
    <location>
        <position position="428"/>
    </location>
</feature>
<feature type="domain" description="CCAAT-binding factor" evidence="3">
    <location>
        <begin position="218"/>
        <end position="367"/>
    </location>
</feature>
<evidence type="ECO:0000313" key="5">
    <source>
        <dbReference type="Proteomes" id="UP000828390"/>
    </source>
</evidence>
<dbReference type="InterPro" id="IPR027193">
    <property type="entry name" value="Noc4"/>
</dbReference>
<protein>
    <recommendedName>
        <fullName evidence="3">CCAAT-binding factor domain-containing protein</fullName>
    </recommendedName>
</protein>
<dbReference type="Proteomes" id="UP000828390">
    <property type="component" value="Unassembled WGS sequence"/>
</dbReference>
<evidence type="ECO:0000259" key="3">
    <source>
        <dbReference type="Pfam" id="PF03914"/>
    </source>
</evidence>